<organism evidence="3 4">
    <name type="scientific">Terriglobus albidus</name>
    <dbReference type="NCBI Taxonomy" id="1592106"/>
    <lineage>
        <taxon>Bacteria</taxon>
        <taxon>Pseudomonadati</taxon>
        <taxon>Acidobacteriota</taxon>
        <taxon>Terriglobia</taxon>
        <taxon>Terriglobales</taxon>
        <taxon>Acidobacteriaceae</taxon>
        <taxon>Terriglobus</taxon>
    </lineage>
</organism>
<evidence type="ECO:0000259" key="2">
    <source>
        <dbReference type="Pfam" id="PF03364"/>
    </source>
</evidence>
<dbReference type="RefSeq" id="WP_147647274.1">
    <property type="nucleotide sequence ID" value="NZ_CP042806.1"/>
</dbReference>
<protein>
    <submittedName>
        <fullName evidence="3">Cyclase</fullName>
    </submittedName>
</protein>
<keyword evidence="4" id="KW-1185">Reference proteome</keyword>
<sequence length="186" mass="21081">MPATFHTEQWVPYPVELVFAFFANPYNLPLLMPKFFKVRIEEAALAPPPSRPVAPDPALRLKSIAAGAGSRFTVSACLVPLPLINFRVPWEVEITEFAWNHHFTDVQLRGPFRYWKHTHSVSEETRANEAGVPIHGTRVTDDIEFTPPMALASSAIIRRQLASNFRTRQKKLDSILPKLVASLNRR</sequence>
<comment type="similarity">
    <text evidence="1">Belongs to the ribosome association toxin RatA family.</text>
</comment>
<dbReference type="InterPro" id="IPR005031">
    <property type="entry name" value="COQ10_START"/>
</dbReference>
<dbReference type="KEGG" id="talb:FTW19_08825"/>
<dbReference type="Gene3D" id="3.30.530.20">
    <property type="match status" value="1"/>
</dbReference>
<dbReference type="Proteomes" id="UP000321820">
    <property type="component" value="Chromosome"/>
</dbReference>
<dbReference type="Pfam" id="PF03364">
    <property type="entry name" value="Polyketide_cyc"/>
    <property type="match status" value="1"/>
</dbReference>
<dbReference type="OrthoDB" id="9793552at2"/>
<reference evidence="3 4" key="1">
    <citation type="submission" date="2019-08" db="EMBL/GenBank/DDBJ databases">
        <title>Complete genome sequence of Terriglobus albidus strain ORNL.</title>
        <authorList>
            <person name="Podar M."/>
        </authorList>
    </citation>
    <scope>NUCLEOTIDE SEQUENCE [LARGE SCALE GENOMIC DNA]</scope>
    <source>
        <strain evidence="3 4">ORNL</strain>
    </source>
</reference>
<name>A0A5B9E8Z2_9BACT</name>
<accession>A0A5B9E8Z2</accession>
<evidence type="ECO:0000256" key="1">
    <source>
        <dbReference type="ARBA" id="ARBA00008918"/>
    </source>
</evidence>
<dbReference type="InterPro" id="IPR023393">
    <property type="entry name" value="START-like_dom_sf"/>
</dbReference>
<dbReference type="AlphaFoldDB" id="A0A5B9E8Z2"/>
<feature type="domain" description="Coenzyme Q-binding protein COQ10 START" evidence="2">
    <location>
        <begin position="11"/>
        <end position="161"/>
    </location>
</feature>
<dbReference type="SUPFAM" id="SSF55961">
    <property type="entry name" value="Bet v1-like"/>
    <property type="match status" value="1"/>
</dbReference>
<evidence type="ECO:0000313" key="4">
    <source>
        <dbReference type="Proteomes" id="UP000321820"/>
    </source>
</evidence>
<dbReference type="EMBL" id="CP042806">
    <property type="protein sequence ID" value="QEE28084.1"/>
    <property type="molecule type" value="Genomic_DNA"/>
</dbReference>
<evidence type="ECO:0000313" key="3">
    <source>
        <dbReference type="EMBL" id="QEE28084.1"/>
    </source>
</evidence>
<gene>
    <name evidence="3" type="ORF">FTW19_08825</name>
</gene>
<proteinExistence type="inferred from homology"/>